<organism evidence="1 2">
    <name type="scientific">[Clostridium] clostridioforme 90A8</name>
    <dbReference type="NCBI Taxonomy" id="999408"/>
    <lineage>
        <taxon>Bacteria</taxon>
        <taxon>Bacillati</taxon>
        <taxon>Bacillota</taxon>
        <taxon>Clostridia</taxon>
        <taxon>Lachnospirales</taxon>
        <taxon>Lachnospiraceae</taxon>
        <taxon>Enterocloster</taxon>
    </lineage>
</organism>
<proteinExistence type="predicted"/>
<dbReference type="HOGENOM" id="CLU_2971310_0_0_9"/>
<dbReference type="PATRIC" id="fig|999408.3.peg.887"/>
<evidence type="ECO:0000313" key="2">
    <source>
        <dbReference type="Proteomes" id="UP000013085"/>
    </source>
</evidence>
<dbReference type="Proteomes" id="UP000013085">
    <property type="component" value="Unassembled WGS sequence"/>
</dbReference>
<name>A0A0E2HF58_9FIRM</name>
<reference evidence="1 2" key="1">
    <citation type="submission" date="2013-01" db="EMBL/GenBank/DDBJ databases">
        <title>The Genome Sequence of Clostridium clostridioforme 90A8.</title>
        <authorList>
            <consortium name="The Broad Institute Genome Sequencing Platform"/>
            <person name="Earl A."/>
            <person name="Ward D."/>
            <person name="Feldgarden M."/>
            <person name="Gevers D."/>
            <person name="Courvalin P."/>
            <person name="Lambert T."/>
            <person name="Walker B."/>
            <person name="Young S.K."/>
            <person name="Zeng Q."/>
            <person name="Gargeya S."/>
            <person name="Fitzgerald M."/>
            <person name="Haas B."/>
            <person name="Abouelleil A."/>
            <person name="Alvarado L."/>
            <person name="Arachchi H.M."/>
            <person name="Berlin A.M."/>
            <person name="Chapman S.B."/>
            <person name="Dewar J."/>
            <person name="Goldberg J."/>
            <person name="Griggs A."/>
            <person name="Gujja S."/>
            <person name="Hansen M."/>
            <person name="Howarth C."/>
            <person name="Imamovic A."/>
            <person name="Larimer J."/>
            <person name="McCowan C."/>
            <person name="Murphy C."/>
            <person name="Neiman D."/>
            <person name="Pearson M."/>
            <person name="Priest M."/>
            <person name="Roberts A."/>
            <person name="Saif S."/>
            <person name="Shea T."/>
            <person name="Sisk P."/>
            <person name="Sykes S."/>
            <person name="Wortman J."/>
            <person name="Nusbaum C."/>
            <person name="Birren B."/>
        </authorList>
    </citation>
    <scope>NUCLEOTIDE SEQUENCE [LARGE SCALE GENOMIC DNA]</scope>
    <source>
        <strain evidence="1 2">90A8</strain>
    </source>
</reference>
<dbReference type="AlphaFoldDB" id="A0A0E2HF58"/>
<dbReference type="EMBL" id="AGYR01000006">
    <property type="protein sequence ID" value="ENZ18963.1"/>
    <property type="molecule type" value="Genomic_DNA"/>
</dbReference>
<gene>
    <name evidence="1" type="ORF">HMPREF1090_00835</name>
</gene>
<comment type="caution">
    <text evidence="1">The sequence shown here is derived from an EMBL/GenBank/DDBJ whole genome shotgun (WGS) entry which is preliminary data.</text>
</comment>
<evidence type="ECO:0000313" key="1">
    <source>
        <dbReference type="EMBL" id="ENZ18963.1"/>
    </source>
</evidence>
<protein>
    <submittedName>
        <fullName evidence="1">Uncharacterized protein</fullName>
    </submittedName>
</protein>
<accession>A0A0E2HF58</accession>
<sequence length="58" mass="6514">MHTLLFFCGFCAKIAGPVIFWVRTGILNRVSTDSGEKDADSRKLLVYTNLYSDILGKM</sequence>